<protein>
    <submittedName>
        <fullName evidence="6">Cytochrome c551/cytochrome c550</fullName>
    </submittedName>
</protein>
<keyword evidence="2 4" id="KW-0479">Metal-binding</keyword>
<feature type="domain" description="Cytochrome c" evidence="5">
    <location>
        <begin position="21"/>
        <end position="98"/>
    </location>
</feature>
<accession>A0A1X7LDS2</accession>
<organism evidence="6 7">
    <name type="scientific">Paenibacillus aquistagni</name>
    <dbReference type="NCBI Taxonomy" id="1852522"/>
    <lineage>
        <taxon>Bacteria</taxon>
        <taxon>Bacillati</taxon>
        <taxon>Bacillota</taxon>
        <taxon>Bacilli</taxon>
        <taxon>Bacillales</taxon>
        <taxon>Paenibacillaceae</taxon>
        <taxon>Paenibacillus</taxon>
    </lineage>
</organism>
<evidence type="ECO:0000259" key="5">
    <source>
        <dbReference type="PROSITE" id="PS51007"/>
    </source>
</evidence>
<keyword evidence="7" id="KW-1185">Reference proteome</keyword>
<dbReference type="InterPro" id="IPR009056">
    <property type="entry name" value="Cyt_c-like_dom"/>
</dbReference>
<keyword evidence="1 4" id="KW-0349">Heme</keyword>
<dbReference type="EMBL" id="FXAZ01000004">
    <property type="protein sequence ID" value="SMG51513.1"/>
    <property type="molecule type" value="Genomic_DNA"/>
</dbReference>
<evidence type="ECO:0000313" key="7">
    <source>
        <dbReference type="Proteomes" id="UP000193834"/>
    </source>
</evidence>
<proteinExistence type="predicted"/>
<dbReference type="GO" id="GO:0046872">
    <property type="term" value="F:metal ion binding"/>
    <property type="evidence" value="ECO:0007669"/>
    <property type="project" value="UniProtKB-KW"/>
</dbReference>
<gene>
    <name evidence="6" type="ORF">SAMN06295960_3271</name>
</gene>
<dbReference type="AlphaFoldDB" id="A0A1X7LDS2"/>
<evidence type="ECO:0000256" key="3">
    <source>
        <dbReference type="ARBA" id="ARBA00023004"/>
    </source>
</evidence>
<name>A0A1X7LDS2_9BACL</name>
<dbReference type="Gene3D" id="1.10.760.10">
    <property type="entry name" value="Cytochrome c-like domain"/>
    <property type="match status" value="1"/>
</dbReference>
<evidence type="ECO:0000256" key="1">
    <source>
        <dbReference type="ARBA" id="ARBA00022617"/>
    </source>
</evidence>
<dbReference type="InterPro" id="IPR036909">
    <property type="entry name" value="Cyt_c-like_dom_sf"/>
</dbReference>
<dbReference type="GO" id="GO:0020037">
    <property type="term" value="F:heme binding"/>
    <property type="evidence" value="ECO:0007669"/>
    <property type="project" value="InterPro"/>
</dbReference>
<dbReference type="Pfam" id="PF13442">
    <property type="entry name" value="Cytochrome_CBB3"/>
    <property type="match status" value="1"/>
</dbReference>
<evidence type="ECO:0000256" key="2">
    <source>
        <dbReference type="ARBA" id="ARBA00022723"/>
    </source>
</evidence>
<dbReference type="SUPFAM" id="SSF46626">
    <property type="entry name" value="Cytochrome c"/>
    <property type="match status" value="1"/>
</dbReference>
<dbReference type="Proteomes" id="UP000193834">
    <property type="component" value="Unassembled WGS sequence"/>
</dbReference>
<sequence>MTACGASSSSSGSSSSNILNSAPAEAANVYKQSCLQCHGGNLEGRMGKDTNLQTIGDNMTKEEIIDKIHNGGKRMPQVGRSMEEGDIDKVAEWLSTLKSNAAESANEPAA</sequence>
<dbReference type="PROSITE" id="PS51007">
    <property type="entry name" value="CYTC"/>
    <property type="match status" value="1"/>
</dbReference>
<dbReference type="STRING" id="1852522.SAMN06295960_3271"/>
<dbReference type="GO" id="GO:0009055">
    <property type="term" value="F:electron transfer activity"/>
    <property type="evidence" value="ECO:0007669"/>
    <property type="project" value="InterPro"/>
</dbReference>
<evidence type="ECO:0000313" key="6">
    <source>
        <dbReference type="EMBL" id="SMG51513.1"/>
    </source>
</evidence>
<keyword evidence="3 4" id="KW-0408">Iron</keyword>
<reference evidence="6 7" key="1">
    <citation type="submission" date="2017-04" db="EMBL/GenBank/DDBJ databases">
        <authorList>
            <person name="Afonso C.L."/>
            <person name="Miller P.J."/>
            <person name="Scott M.A."/>
            <person name="Spackman E."/>
            <person name="Goraichik I."/>
            <person name="Dimitrov K.M."/>
            <person name="Suarez D.L."/>
            <person name="Swayne D.E."/>
        </authorList>
    </citation>
    <scope>NUCLEOTIDE SEQUENCE [LARGE SCALE GENOMIC DNA]</scope>
    <source>
        <strain evidence="6 7">11</strain>
    </source>
</reference>
<evidence type="ECO:0000256" key="4">
    <source>
        <dbReference type="PROSITE-ProRule" id="PRU00433"/>
    </source>
</evidence>